<comment type="similarity">
    <text evidence="2 15">Belongs to the FPG family.</text>
</comment>
<evidence type="ECO:0000256" key="5">
    <source>
        <dbReference type="ARBA" id="ARBA00022763"/>
    </source>
</evidence>
<keyword evidence="10 15" id="KW-0234">DNA repair</keyword>
<evidence type="ECO:0000256" key="7">
    <source>
        <dbReference type="ARBA" id="ARBA00022801"/>
    </source>
</evidence>
<evidence type="ECO:0000259" key="16">
    <source>
        <dbReference type="PROSITE" id="PS51066"/>
    </source>
</evidence>
<sequence length="275" mass="30445">MPELPEVETTRRGIATVITDRPLVQLIVREPRLRWPVPADLPDTLAGRTIVECGRRGKYLLLRFEHGTQIVHLGMSGSLRRVVEGEAPRRHDHVEWVFEHATLRLHDPRRFGAVLWHPAAAGPIESHPLLAKLGIEPFDPRFGGAWLHAHLRGRAAPIKQVLLAGEAVVGVGNIYASESLFRAGIHPRTPARRLSLARCERLALAIRQTLEDALASGGSTLRDYVGAGGEPGSYFTIHAAVYERAGQPCRICATPIRRIVQGQRASYYCVKCQRA</sequence>
<keyword evidence="7 15" id="KW-0378">Hydrolase</keyword>
<dbReference type="AlphaFoldDB" id="A0A193G869"/>
<feature type="active site" description="Proton donor; for beta-elimination activity" evidence="15">
    <location>
        <position position="58"/>
    </location>
</feature>
<evidence type="ECO:0000256" key="12">
    <source>
        <dbReference type="ARBA" id="ARBA00023268"/>
    </source>
</evidence>
<evidence type="ECO:0000256" key="15">
    <source>
        <dbReference type="HAMAP-Rule" id="MF_00103"/>
    </source>
</evidence>
<proteinExistence type="inferred from homology"/>
<dbReference type="GO" id="GO:0140078">
    <property type="term" value="F:class I DNA-(apurinic or apyrimidinic site) endonuclease activity"/>
    <property type="evidence" value="ECO:0007669"/>
    <property type="project" value="UniProtKB-EC"/>
</dbReference>
<dbReference type="Gene3D" id="1.10.8.50">
    <property type="match status" value="1"/>
</dbReference>
<keyword evidence="11 15" id="KW-0456">Lyase</keyword>
<evidence type="ECO:0000256" key="1">
    <source>
        <dbReference type="ARBA" id="ARBA00001668"/>
    </source>
</evidence>
<dbReference type="GO" id="GO:0003684">
    <property type="term" value="F:damaged DNA binding"/>
    <property type="evidence" value="ECO:0007669"/>
    <property type="project" value="InterPro"/>
</dbReference>
<feature type="active site" description="Proton donor" evidence="15">
    <location>
        <position position="3"/>
    </location>
</feature>
<evidence type="ECO:0000256" key="3">
    <source>
        <dbReference type="ARBA" id="ARBA00011245"/>
    </source>
</evidence>
<keyword evidence="19" id="KW-1185">Reference proteome</keyword>
<keyword evidence="13 15" id="KW-0326">Glycosidase</keyword>
<accession>A0A193G869</accession>
<evidence type="ECO:0000256" key="14">
    <source>
        <dbReference type="ARBA" id="ARBA00044632"/>
    </source>
</evidence>
<dbReference type="PANTHER" id="PTHR22993:SF9">
    <property type="entry name" value="FORMAMIDOPYRIMIDINE-DNA GLYCOSYLASE"/>
    <property type="match status" value="1"/>
</dbReference>
<dbReference type="HAMAP" id="MF_00103">
    <property type="entry name" value="Fapy_DNA_glycosyl"/>
    <property type="match status" value="1"/>
</dbReference>
<dbReference type="Proteomes" id="UP000091926">
    <property type="component" value="Chromosome"/>
</dbReference>
<evidence type="ECO:0000256" key="11">
    <source>
        <dbReference type="ARBA" id="ARBA00023239"/>
    </source>
</evidence>
<organism evidence="18 19">
    <name type="scientific">Bordetella flabilis</name>
    <dbReference type="NCBI Taxonomy" id="463014"/>
    <lineage>
        <taxon>Bacteria</taxon>
        <taxon>Pseudomonadati</taxon>
        <taxon>Pseudomonadota</taxon>
        <taxon>Betaproteobacteria</taxon>
        <taxon>Burkholderiales</taxon>
        <taxon>Alcaligenaceae</taxon>
        <taxon>Bordetella</taxon>
    </lineage>
</organism>
<dbReference type="InterPro" id="IPR012319">
    <property type="entry name" value="FPG_cat"/>
</dbReference>
<comment type="catalytic activity">
    <reaction evidence="14 15">
        <text>2'-deoxyribonucleotide-(2'-deoxyribose 5'-phosphate)-2'-deoxyribonucleotide-DNA = a 3'-end 2'-deoxyribonucleotide-(2,3-dehydro-2,3-deoxyribose 5'-phosphate)-DNA + a 5'-end 5'-phospho-2'-deoxyribonucleoside-DNA + H(+)</text>
        <dbReference type="Rhea" id="RHEA:66592"/>
        <dbReference type="Rhea" id="RHEA-COMP:13180"/>
        <dbReference type="Rhea" id="RHEA-COMP:16897"/>
        <dbReference type="Rhea" id="RHEA-COMP:17067"/>
        <dbReference type="ChEBI" id="CHEBI:15378"/>
        <dbReference type="ChEBI" id="CHEBI:136412"/>
        <dbReference type="ChEBI" id="CHEBI:157695"/>
        <dbReference type="ChEBI" id="CHEBI:167181"/>
        <dbReference type="EC" id="4.2.99.18"/>
    </reaction>
</comment>
<dbReference type="Pfam" id="PF06827">
    <property type="entry name" value="zf-FPG_IleRS"/>
    <property type="match status" value="1"/>
</dbReference>
<name>A0A193G869_9BORD</name>
<evidence type="ECO:0000256" key="13">
    <source>
        <dbReference type="ARBA" id="ARBA00023295"/>
    </source>
</evidence>
<dbReference type="EMBL" id="CP016172">
    <property type="protein sequence ID" value="ANN76182.1"/>
    <property type="molecule type" value="Genomic_DNA"/>
</dbReference>
<dbReference type="EC" id="3.2.2.23" evidence="15"/>
<dbReference type="SUPFAM" id="SSF81624">
    <property type="entry name" value="N-terminal domain of MutM-like DNA repair proteins"/>
    <property type="match status" value="1"/>
</dbReference>
<evidence type="ECO:0000256" key="10">
    <source>
        <dbReference type="ARBA" id="ARBA00023204"/>
    </source>
</evidence>
<evidence type="ECO:0000313" key="18">
    <source>
        <dbReference type="EMBL" id="ANN76182.1"/>
    </source>
</evidence>
<feature type="domain" description="Formamidopyrimidine-DNA glycosylase catalytic" evidence="17">
    <location>
        <begin position="2"/>
        <end position="112"/>
    </location>
</feature>
<dbReference type="Pfam" id="PF01149">
    <property type="entry name" value="Fapy_DNA_glyco"/>
    <property type="match status" value="1"/>
</dbReference>
<dbReference type="EC" id="4.2.99.18" evidence="15"/>
<dbReference type="RefSeq" id="WP_066653874.1">
    <property type="nucleotide sequence ID" value="NZ_CBCSCL010000026.1"/>
</dbReference>
<comment type="cofactor">
    <cofactor evidence="15">
        <name>Zn(2+)</name>
        <dbReference type="ChEBI" id="CHEBI:29105"/>
    </cofactor>
    <text evidence="15">Binds 1 zinc ion per subunit.</text>
</comment>
<dbReference type="KEGG" id="bfz:BAU07_02765"/>
<evidence type="ECO:0000256" key="8">
    <source>
        <dbReference type="ARBA" id="ARBA00022833"/>
    </source>
</evidence>
<gene>
    <name evidence="15" type="primary">mutM</name>
    <name evidence="15" type="synonym">fpg</name>
    <name evidence="18" type="ORF">BAU07_02765</name>
</gene>
<dbReference type="GO" id="GO:0006284">
    <property type="term" value="P:base-excision repair"/>
    <property type="evidence" value="ECO:0007669"/>
    <property type="project" value="InterPro"/>
</dbReference>
<dbReference type="Gene3D" id="3.20.190.10">
    <property type="entry name" value="MutM-like, N-terminal"/>
    <property type="match status" value="1"/>
</dbReference>
<dbReference type="SUPFAM" id="SSF46946">
    <property type="entry name" value="S13-like H2TH domain"/>
    <property type="match status" value="1"/>
</dbReference>
<dbReference type="CDD" id="cd08966">
    <property type="entry name" value="EcFpg-like_N"/>
    <property type="match status" value="1"/>
</dbReference>
<dbReference type="InterPro" id="IPR010663">
    <property type="entry name" value="Znf_FPG/IleRS"/>
</dbReference>
<keyword evidence="5 15" id="KW-0227">DNA damage</keyword>
<dbReference type="NCBIfam" id="NF002211">
    <property type="entry name" value="PRK01103.1"/>
    <property type="match status" value="1"/>
</dbReference>
<dbReference type="Pfam" id="PF06831">
    <property type="entry name" value="H2TH"/>
    <property type="match status" value="1"/>
</dbReference>
<evidence type="ECO:0000256" key="2">
    <source>
        <dbReference type="ARBA" id="ARBA00009409"/>
    </source>
</evidence>
<dbReference type="PANTHER" id="PTHR22993">
    <property type="entry name" value="FORMAMIDOPYRIMIDINE-DNA GLYCOSYLASE"/>
    <property type="match status" value="1"/>
</dbReference>
<dbReference type="STRING" id="463014.BAU07_02765"/>
<evidence type="ECO:0000256" key="6">
    <source>
        <dbReference type="ARBA" id="ARBA00022771"/>
    </source>
</evidence>
<keyword evidence="4 15" id="KW-0479">Metal-binding</keyword>
<evidence type="ECO:0000256" key="9">
    <source>
        <dbReference type="ARBA" id="ARBA00023125"/>
    </source>
</evidence>
<evidence type="ECO:0000313" key="19">
    <source>
        <dbReference type="Proteomes" id="UP000091926"/>
    </source>
</evidence>
<dbReference type="GO" id="GO:0008270">
    <property type="term" value="F:zinc ion binding"/>
    <property type="evidence" value="ECO:0007669"/>
    <property type="project" value="UniProtKB-UniRule"/>
</dbReference>
<feature type="binding site" evidence="15">
    <location>
        <position position="154"/>
    </location>
    <ligand>
        <name>DNA</name>
        <dbReference type="ChEBI" id="CHEBI:16991"/>
    </ligand>
</feature>
<dbReference type="OrthoDB" id="9800855at2"/>
<comment type="catalytic activity">
    <reaction evidence="1 15">
        <text>Hydrolysis of DNA containing ring-opened 7-methylguanine residues, releasing 2,6-diamino-4-hydroxy-5-(N-methyl)formamidopyrimidine.</text>
        <dbReference type="EC" id="3.2.2.23"/>
    </reaction>
</comment>
<dbReference type="PROSITE" id="PS51066">
    <property type="entry name" value="ZF_FPG_2"/>
    <property type="match status" value="1"/>
</dbReference>
<keyword evidence="12 15" id="KW-0511">Multifunctional enzyme</keyword>
<feature type="active site" description="Proton donor; for delta-elimination activity" evidence="15">
    <location>
        <position position="264"/>
    </location>
</feature>
<keyword evidence="8 15" id="KW-0862">Zinc</keyword>
<dbReference type="InterPro" id="IPR010979">
    <property type="entry name" value="Ribosomal_uS13-like_H2TH"/>
</dbReference>
<dbReference type="InterPro" id="IPR020629">
    <property type="entry name" value="FPG_Glyclase"/>
</dbReference>
<feature type="active site" description="Schiff-base intermediate with DNA" evidence="15">
    <location>
        <position position="2"/>
    </location>
</feature>
<dbReference type="PROSITE" id="PS01242">
    <property type="entry name" value="ZF_FPG_1"/>
    <property type="match status" value="1"/>
</dbReference>
<dbReference type="GO" id="GO:0034039">
    <property type="term" value="F:8-oxo-7,8-dihydroguanine DNA N-glycosylase activity"/>
    <property type="evidence" value="ECO:0007669"/>
    <property type="project" value="TreeGrafter"/>
</dbReference>
<dbReference type="InterPro" id="IPR035937">
    <property type="entry name" value="FPG_N"/>
</dbReference>
<feature type="binding site" evidence="15">
    <location>
        <position position="91"/>
    </location>
    <ligand>
        <name>DNA</name>
        <dbReference type="ChEBI" id="CHEBI:16991"/>
    </ligand>
</feature>
<feature type="binding site" evidence="15">
    <location>
        <position position="109"/>
    </location>
    <ligand>
        <name>DNA</name>
        <dbReference type="ChEBI" id="CHEBI:16991"/>
    </ligand>
</feature>
<dbReference type="SUPFAM" id="SSF57716">
    <property type="entry name" value="Glucocorticoid receptor-like (DNA-binding domain)"/>
    <property type="match status" value="1"/>
</dbReference>
<comment type="function">
    <text evidence="15">Involved in base excision repair of DNA damaged by oxidation or by mutagenic agents. Acts as DNA glycosylase that recognizes and removes damaged bases. Has a preference for oxidized purines, such as 7,8-dihydro-8-oxoguanine (8-oxoG). Has AP (apurinic/apyrimidinic) lyase activity and introduces nicks in the DNA strand. Cleaves the DNA backbone by beta-delta elimination to generate a single-strand break at the site of the removed base with both 3'- and 5'-phosphates.</text>
</comment>
<keyword evidence="6 15" id="KW-0863">Zinc-finger</keyword>
<dbReference type="InterPro" id="IPR015886">
    <property type="entry name" value="H2TH_FPG"/>
</dbReference>
<dbReference type="PROSITE" id="PS51068">
    <property type="entry name" value="FPG_CAT"/>
    <property type="match status" value="1"/>
</dbReference>
<dbReference type="SMART" id="SM01232">
    <property type="entry name" value="H2TH"/>
    <property type="match status" value="1"/>
</dbReference>
<dbReference type="InterPro" id="IPR015887">
    <property type="entry name" value="DNA_glyclase_Znf_dom_DNA_BS"/>
</dbReference>
<dbReference type="SMART" id="SM00898">
    <property type="entry name" value="Fapy_DNA_glyco"/>
    <property type="match status" value="1"/>
</dbReference>
<evidence type="ECO:0000259" key="17">
    <source>
        <dbReference type="PROSITE" id="PS51068"/>
    </source>
</evidence>
<comment type="subunit">
    <text evidence="3 15">Monomer.</text>
</comment>
<dbReference type="NCBIfam" id="TIGR00577">
    <property type="entry name" value="fpg"/>
    <property type="match status" value="1"/>
</dbReference>
<reference evidence="18 19" key="1">
    <citation type="submission" date="2016-06" db="EMBL/GenBank/DDBJ databases">
        <title>Complete genome sequences of Bordetella bronchialis and Bordetella flabilis.</title>
        <authorList>
            <person name="LiPuma J.J."/>
            <person name="Spilker T."/>
        </authorList>
    </citation>
    <scope>NUCLEOTIDE SEQUENCE [LARGE SCALE GENOMIC DNA]</scope>
    <source>
        <strain evidence="18 19">AU10664</strain>
    </source>
</reference>
<evidence type="ECO:0000256" key="4">
    <source>
        <dbReference type="ARBA" id="ARBA00022723"/>
    </source>
</evidence>
<feature type="domain" description="FPG-type" evidence="16">
    <location>
        <begin position="240"/>
        <end position="274"/>
    </location>
</feature>
<protein>
    <recommendedName>
        <fullName evidence="15">Formamidopyrimidine-DNA glycosylase</fullName>
        <shortName evidence="15">Fapy-DNA glycosylase</shortName>
        <ecNumber evidence="15">3.2.2.23</ecNumber>
    </recommendedName>
    <alternativeName>
        <fullName evidence="15">DNA-(apurinic or apyrimidinic site) lyase MutM</fullName>
        <shortName evidence="15">AP lyase MutM</shortName>
        <ecNumber evidence="15">4.2.99.18</ecNumber>
    </alternativeName>
</protein>
<keyword evidence="9 15" id="KW-0238">DNA-binding</keyword>
<dbReference type="InterPro" id="IPR000214">
    <property type="entry name" value="Znf_DNA_glyclase/AP_lyase"/>
</dbReference>
<dbReference type="FunFam" id="1.10.8.50:FF:000003">
    <property type="entry name" value="Formamidopyrimidine-DNA glycosylase"/>
    <property type="match status" value="1"/>
</dbReference>